<evidence type="ECO:0000313" key="2">
    <source>
        <dbReference type="Proteomes" id="UP000808337"/>
    </source>
</evidence>
<reference evidence="1 2" key="1">
    <citation type="submission" date="2020-10" db="EMBL/GenBank/DDBJ databases">
        <title>Connecting structure to function with the recovery of over 1000 high-quality activated sludge metagenome-assembled genomes encoding full-length rRNA genes using long-read sequencing.</title>
        <authorList>
            <person name="Singleton C.M."/>
            <person name="Petriglieri F."/>
            <person name="Kristensen J.M."/>
            <person name="Kirkegaard R.H."/>
            <person name="Michaelsen T.Y."/>
            <person name="Andersen M.H."/>
            <person name="Karst S.M."/>
            <person name="Dueholm M.S."/>
            <person name="Nielsen P.H."/>
            <person name="Albertsen M."/>
        </authorList>
    </citation>
    <scope>NUCLEOTIDE SEQUENCE [LARGE SCALE GENOMIC DNA]</scope>
    <source>
        <strain evidence="1">Ribe_18-Q3-R11-54_MAXAC.273</strain>
    </source>
</reference>
<evidence type="ECO:0000313" key="1">
    <source>
        <dbReference type="EMBL" id="MBK9984247.1"/>
    </source>
</evidence>
<name>A0A9D7SYE2_9BACT</name>
<dbReference type="EMBL" id="JADKGY010000029">
    <property type="protein sequence ID" value="MBK9984247.1"/>
    <property type="molecule type" value="Genomic_DNA"/>
</dbReference>
<organism evidence="1 2">
    <name type="scientific">Candidatus Opimibacter skivensis</name>
    <dbReference type="NCBI Taxonomy" id="2982028"/>
    <lineage>
        <taxon>Bacteria</taxon>
        <taxon>Pseudomonadati</taxon>
        <taxon>Bacteroidota</taxon>
        <taxon>Saprospiria</taxon>
        <taxon>Saprospirales</taxon>
        <taxon>Saprospiraceae</taxon>
        <taxon>Candidatus Opimibacter</taxon>
    </lineage>
</organism>
<dbReference type="Proteomes" id="UP000808337">
    <property type="component" value="Unassembled WGS sequence"/>
</dbReference>
<sequence length="294" mass="32908">MKKLILFCITCLLTTNLIRSQDSSIKDYLDSYIGVNAKPYVQPLADLFASNLNTGIWEWSNFDKKFFIRFKLQGMVSFPSTSMRTFQGTTTGDFRPQQTVTVPTIIGDPGEILIHGEDTTFYVFAGGYNLKRMTLGTPQLTVGGFLNSEVSVRFLSFSLGEDIGRVRFIGLGFRHSLTGYFDHPPFDFSVGYFYHHITASTYLYSDQSLITAHVGKSGKVFSGQLMVGYQTSHSKIHYNYQDADFNYDVNLYLNNNNPWIMEANVGLRLGPVFASAAVSYARHATVTIGGGLYL</sequence>
<accession>A0A9D7SYE2</accession>
<comment type="caution">
    <text evidence="1">The sequence shown here is derived from an EMBL/GenBank/DDBJ whole genome shotgun (WGS) entry which is preliminary data.</text>
</comment>
<dbReference type="AlphaFoldDB" id="A0A9D7SYE2"/>
<proteinExistence type="predicted"/>
<protein>
    <submittedName>
        <fullName evidence="1">Uncharacterized protein</fullName>
    </submittedName>
</protein>
<gene>
    <name evidence="1" type="ORF">IPP15_18060</name>
</gene>
<dbReference type="InterPro" id="IPR046495">
    <property type="entry name" value="DUF6588"/>
</dbReference>
<dbReference type="Pfam" id="PF20230">
    <property type="entry name" value="DUF6588"/>
    <property type="match status" value="1"/>
</dbReference>